<evidence type="ECO:0000313" key="2">
    <source>
        <dbReference type="EMBL" id="OXM13979.1"/>
    </source>
</evidence>
<keyword evidence="1" id="KW-0732">Signal</keyword>
<dbReference type="RefSeq" id="WP_089524802.1">
    <property type="nucleotide sequence ID" value="NZ_NMUQ01000002.1"/>
</dbReference>
<protein>
    <recommendedName>
        <fullName evidence="4">Copper amine oxidase-like N-terminal domain-containing protein</fullName>
    </recommendedName>
</protein>
<dbReference type="EMBL" id="NMUQ01000002">
    <property type="protein sequence ID" value="OXM13979.1"/>
    <property type="molecule type" value="Genomic_DNA"/>
</dbReference>
<accession>A0A229NWG3</accession>
<comment type="caution">
    <text evidence="2">The sequence shown here is derived from an EMBL/GenBank/DDBJ whole genome shotgun (WGS) entry which is preliminary data.</text>
</comment>
<feature type="signal peptide" evidence="1">
    <location>
        <begin position="1"/>
        <end position="26"/>
    </location>
</feature>
<proteinExistence type="predicted"/>
<gene>
    <name evidence="2" type="ORF">CGZ75_13310</name>
</gene>
<feature type="chain" id="PRO_5013371036" description="Copper amine oxidase-like N-terminal domain-containing protein" evidence="1">
    <location>
        <begin position="27"/>
        <end position="160"/>
    </location>
</feature>
<dbReference type="Proteomes" id="UP000215145">
    <property type="component" value="Unassembled WGS sequence"/>
</dbReference>
<dbReference type="AlphaFoldDB" id="A0A229NWG3"/>
<evidence type="ECO:0008006" key="4">
    <source>
        <dbReference type="Google" id="ProtNLM"/>
    </source>
</evidence>
<name>A0A229NWG3_9BACL</name>
<keyword evidence="3" id="KW-1185">Reference proteome</keyword>
<evidence type="ECO:0000313" key="3">
    <source>
        <dbReference type="Proteomes" id="UP000215145"/>
    </source>
</evidence>
<reference evidence="2 3" key="1">
    <citation type="submission" date="2017-07" db="EMBL/GenBank/DDBJ databases">
        <title>Paenibacillus herberti R33 genome sequencing and assembly.</title>
        <authorList>
            <person name="Su W."/>
        </authorList>
    </citation>
    <scope>NUCLEOTIDE SEQUENCE [LARGE SCALE GENOMIC DNA]</scope>
    <source>
        <strain evidence="2 3">R33</strain>
    </source>
</reference>
<evidence type="ECO:0000256" key="1">
    <source>
        <dbReference type="SAM" id="SignalP"/>
    </source>
</evidence>
<organism evidence="2 3">
    <name type="scientific">Paenibacillus herberti</name>
    <dbReference type="NCBI Taxonomy" id="1619309"/>
    <lineage>
        <taxon>Bacteria</taxon>
        <taxon>Bacillati</taxon>
        <taxon>Bacillota</taxon>
        <taxon>Bacilli</taxon>
        <taxon>Bacillales</taxon>
        <taxon>Paenibacillaceae</taxon>
        <taxon>Paenibacillus</taxon>
    </lineage>
</organism>
<sequence length="160" mass="17940">MFKKVLLGSSILVSSLLLHGSPTALASNPIQLEANGAVYSAKKDFTVVDGHVYVKFKTLTSIIDASNRWNNETSEIARIITEFSDEANDQIFWHKNSKKVTVSLDGKTETINMKLSTITKDKKMLIPLREAITMLNKLIDIQLEWEGKEKKVVVTGKLIY</sequence>